<dbReference type="AlphaFoldDB" id="A0A4S4BMB3"/>
<sequence length="250" mass="28915">MYALSIMEIRQIKTLLSQAKALEKTVDDILNRDVAEHSRYTSFKDMALTYNDLANRAKAVMRFGSFYTMNTDNMRTSGNTLWPDAKNILESVLVSTRFLISSLESQIDFVSEEIDNVGNFIKTKLRNVIFEIPSKEKDIQNAIENLFIGKGYDKGIDYDRETGKFNFSGREYIPDFIIPKLRICIEVKLLNDRNKKSKIIEEINADITAYQKIYESVLFVIYDIGIIRDEIEFSRDIENHSGVKLIIVKH</sequence>
<dbReference type="Proteomes" id="UP000310636">
    <property type="component" value="Unassembled WGS sequence"/>
</dbReference>
<evidence type="ECO:0000313" key="2">
    <source>
        <dbReference type="Proteomes" id="UP000310636"/>
    </source>
</evidence>
<protein>
    <submittedName>
        <fullName evidence="1">Uncharacterized protein</fullName>
    </submittedName>
</protein>
<dbReference type="EMBL" id="SSOB01000032">
    <property type="protein sequence ID" value="THF75387.1"/>
    <property type="molecule type" value="Genomic_DNA"/>
</dbReference>
<reference evidence="1 2" key="1">
    <citation type="submission" date="2019-04" db="EMBL/GenBank/DDBJ databases">
        <title>Cohnella sp. nov. isolated from preserved vegetables.</title>
        <authorList>
            <person name="Lin S.-Y."/>
            <person name="Hung M.-H."/>
            <person name="Young C.-C."/>
        </authorList>
    </citation>
    <scope>NUCLEOTIDE SEQUENCE [LARGE SCALE GENOMIC DNA]</scope>
    <source>
        <strain evidence="1 2">CC-MHH1044</strain>
    </source>
</reference>
<dbReference type="OrthoDB" id="2081423at2"/>
<gene>
    <name evidence="1" type="ORF">E6C55_22345</name>
</gene>
<proteinExistence type="predicted"/>
<dbReference type="Pfam" id="PF18742">
    <property type="entry name" value="DpnII-MboI"/>
    <property type="match status" value="1"/>
</dbReference>
<comment type="caution">
    <text evidence="1">The sequence shown here is derived from an EMBL/GenBank/DDBJ whole genome shotgun (WGS) entry which is preliminary data.</text>
</comment>
<dbReference type="RefSeq" id="WP_136372041.1">
    <property type="nucleotide sequence ID" value="NZ_SSOB01000032.1"/>
</dbReference>
<keyword evidence="2" id="KW-1185">Reference proteome</keyword>
<name>A0A4S4BMB3_9BACL</name>
<accession>A0A4S4BMB3</accession>
<organism evidence="1 2">
    <name type="scientific">Cohnella fermenti</name>
    <dbReference type="NCBI Taxonomy" id="2565925"/>
    <lineage>
        <taxon>Bacteria</taxon>
        <taxon>Bacillati</taxon>
        <taxon>Bacillota</taxon>
        <taxon>Bacilli</taxon>
        <taxon>Bacillales</taxon>
        <taxon>Paenibacillaceae</taxon>
        <taxon>Cohnella</taxon>
    </lineage>
</organism>
<dbReference type="Gene3D" id="3.40.91.30">
    <property type="match status" value="1"/>
</dbReference>
<evidence type="ECO:0000313" key="1">
    <source>
        <dbReference type="EMBL" id="THF75387.1"/>
    </source>
</evidence>